<organism evidence="13 14">
    <name type="scientific">Chloropicon roscoffensis</name>
    <dbReference type="NCBI Taxonomy" id="1461544"/>
    <lineage>
        <taxon>Eukaryota</taxon>
        <taxon>Viridiplantae</taxon>
        <taxon>Chlorophyta</taxon>
        <taxon>Chloropicophyceae</taxon>
        <taxon>Chloropicales</taxon>
        <taxon>Chloropicaceae</taxon>
        <taxon>Chloropicon</taxon>
    </lineage>
</organism>
<feature type="domain" description="Peptidase S9 prolyl oligopeptidase catalytic" evidence="12">
    <location>
        <begin position="684"/>
        <end position="836"/>
    </location>
</feature>
<evidence type="ECO:0000256" key="2">
    <source>
        <dbReference type="ARBA" id="ARBA00022528"/>
    </source>
</evidence>
<dbReference type="Gene3D" id="3.40.50.1820">
    <property type="entry name" value="alpha/beta hydrolase"/>
    <property type="match status" value="1"/>
</dbReference>
<comment type="subcellular location">
    <subcellularLocation>
        <location evidence="1">Plastid</location>
        <location evidence="1">Chloroplast stroma</location>
    </subcellularLocation>
</comment>
<keyword evidence="4" id="KW-0645">Protease</keyword>
<comment type="function">
    <text evidence="8">Serine-type protease active in vitro against the LHCII N-terminal. Cleaves its substrate on the carboxy-side of Glu residues.</text>
</comment>
<feature type="compositionally biased region" description="Low complexity" evidence="11">
    <location>
        <begin position="1"/>
        <end position="12"/>
    </location>
</feature>
<evidence type="ECO:0000256" key="4">
    <source>
        <dbReference type="ARBA" id="ARBA00022670"/>
    </source>
</evidence>
<dbReference type="Gene3D" id="2.120.10.30">
    <property type="entry name" value="TolB, C-terminal domain"/>
    <property type="match status" value="1"/>
</dbReference>
<evidence type="ECO:0000256" key="8">
    <source>
        <dbReference type="ARBA" id="ARBA00054431"/>
    </source>
</evidence>
<dbReference type="SUPFAM" id="SSF82171">
    <property type="entry name" value="DPP6 N-terminal domain-like"/>
    <property type="match status" value="1"/>
</dbReference>
<dbReference type="AlphaFoldDB" id="A0AAX4P9Y8"/>
<keyword evidence="14" id="KW-1185">Reference proteome</keyword>
<dbReference type="PANTHER" id="PTHR42776">
    <property type="entry name" value="SERINE PEPTIDASE S9 FAMILY MEMBER"/>
    <property type="match status" value="1"/>
</dbReference>
<keyword evidence="2" id="KW-0150">Chloroplast</keyword>
<dbReference type="Pfam" id="PF00326">
    <property type="entry name" value="Peptidase_S9"/>
    <property type="match status" value="1"/>
</dbReference>
<keyword evidence="5" id="KW-0378">Hydrolase</keyword>
<protein>
    <recommendedName>
        <fullName evidence="10">Probable glutamyl endopeptidase, chloroplastic</fullName>
    </recommendedName>
</protein>
<dbReference type="PANTHER" id="PTHR42776:SF28">
    <property type="entry name" value="GLUTAMYL ENDOPEPTIDASE, CHLOROPLASTIC-RELATED"/>
    <property type="match status" value="1"/>
</dbReference>
<evidence type="ECO:0000313" key="13">
    <source>
        <dbReference type="EMBL" id="WZN62913.1"/>
    </source>
</evidence>
<dbReference type="InterPro" id="IPR001375">
    <property type="entry name" value="Peptidase_S9_cat"/>
</dbReference>
<feature type="region of interest" description="Disordered" evidence="11">
    <location>
        <begin position="1"/>
        <end position="30"/>
    </location>
</feature>
<dbReference type="SUPFAM" id="SSF53474">
    <property type="entry name" value="alpha/beta-Hydrolases"/>
    <property type="match status" value="1"/>
</dbReference>
<evidence type="ECO:0000256" key="3">
    <source>
        <dbReference type="ARBA" id="ARBA00022640"/>
    </source>
</evidence>
<proteinExistence type="inferred from homology"/>
<dbReference type="InterPro" id="IPR029058">
    <property type="entry name" value="AB_hydrolase_fold"/>
</dbReference>
<reference evidence="13 14" key="1">
    <citation type="submission" date="2024-03" db="EMBL/GenBank/DDBJ databases">
        <title>Complete genome sequence of the green alga Chloropicon roscoffensis RCC1871.</title>
        <authorList>
            <person name="Lemieux C."/>
            <person name="Pombert J.-F."/>
            <person name="Otis C."/>
            <person name="Turmel M."/>
        </authorList>
    </citation>
    <scope>NUCLEOTIDE SEQUENCE [LARGE SCALE GENOMIC DNA]</scope>
    <source>
        <strain evidence="13 14">RCC1871</strain>
    </source>
</reference>
<dbReference type="FunFam" id="3.40.50.1820:FF:000049">
    <property type="entry name" value="probable glutamyl endopeptidase, chloroplastic"/>
    <property type="match status" value="1"/>
</dbReference>
<keyword evidence="7" id="KW-0809">Transit peptide</keyword>
<dbReference type="EMBL" id="CP151506">
    <property type="protein sequence ID" value="WZN62913.1"/>
    <property type="molecule type" value="Genomic_DNA"/>
</dbReference>
<evidence type="ECO:0000256" key="1">
    <source>
        <dbReference type="ARBA" id="ARBA00004470"/>
    </source>
</evidence>
<sequence>MGSSRRMASVRASADDDAQSAYRQPSDGIRKIVTHPPTPMLSFSPCKTRVLQLLRPPSNPPLADFVRKELKLAGARLDPNLRAPSKMSSYLGMSLVPLTEILPPKPGTDMPITGIPEGSGINYASWSPDGKHIAFYLRSTVASKPDEPFSLWVASTETGEARQLLETPRYQMSAVFGTYSWLGPDEILVSVVPRSLDHGSPPSRPDVPTGPLIQASENTSAKQSRTYPDLLRDECDSQTFEHYTASELVAVRISTGEVRDFAAEPKIYTRMSPSPDKNYVIVSYIERPFSYAVPCGRFPKRVELWSREGKMLREICALPVAEDIPIAFNSCRQGPREVQWRDDKPAELVWAECQDGGDPKVDVGEGGKRDVVFRVGAEEFASGAAATPFFHTDLRFSGILWCSDDLAFAWASWWKTRRSVWYQFAPGAGADAPKDVLFDRNYEDAYSDPGGPVTRKNELRRSVLATFENDRYILLEGEGYSPKGNHPFLDLFDLQTRTSRRIWESKDPNYESVGSFMCDGSGKEFALEDASFLLSRENPNEPSQYSVISWPEGFDAEPKETLLSDFPHPHPDLKDLQKKVLRYKREDGTDLTATLYTPPGYDAERDGPIPCLLWAYPREFKSKEAAGQIRKSSFTFSYIGGTSPLLFLAEKYAILDGPTFPIIGEGDEEPNDTYIKQLVSSAEAAIDKVVELGVADRNAVAVGGHSYGAFMTANLLAHAPDLFCCGIARSGAYNRTLTPFGFQAEERTIWQAQDTYIQMSPYLFADKITKPLLLIHGDEDNNTGTSKIQSERFYSALKGHGVPSKLVLLPHESHGYRAKESVLHTLFEMESWLAKFCRDQVGSQAKAETAKL</sequence>
<gene>
    <name evidence="13" type="ORF">HKI87_06g44580</name>
</gene>
<dbReference type="GO" id="GO:0006508">
    <property type="term" value="P:proteolysis"/>
    <property type="evidence" value="ECO:0007669"/>
    <property type="project" value="UniProtKB-KW"/>
</dbReference>
<comment type="similarity">
    <text evidence="9">Belongs to the peptidase S9D family.</text>
</comment>
<keyword evidence="6" id="KW-0720">Serine protease</keyword>
<accession>A0AAX4P9Y8</accession>
<feature type="compositionally biased region" description="Polar residues" evidence="11">
    <location>
        <begin position="215"/>
        <end position="226"/>
    </location>
</feature>
<evidence type="ECO:0000256" key="11">
    <source>
        <dbReference type="SAM" id="MobiDB-lite"/>
    </source>
</evidence>
<evidence type="ECO:0000256" key="5">
    <source>
        <dbReference type="ARBA" id="ARBA00022801"/>
    </source>
</evidence>
<evidence type="ECO:0000256" key="7">
    <source>
        <dbReference type="ARBA" id="ARBA00022946"/>
    </source>
</evidence>
<feature type="region of interest" description="Disordered" evidence="11">
    <location>
        <begin position="198"/>
        <end position="227"/>
    </location>
</feature>
<evidence type="ECO:0000259" key="12">
    <source>
        <dbReference type="Pfam" id="PF00326"/>
    </source>
</evidence>
<dbReference type="InterPro" id="IPR011042">
    <property type="entry name" value="6-blade_b-propeller_TolB-like"/>
</dbReference>
<evidence type="ECO:0000256" key="9">
    <source>
        <dbReference type="ARBA" id="ARBA00060950"/>
    </source>
</evidence>
<dbReference type="GO" id="GO:0004252">
    <property type="term" value="F:serine-type endopeptidase activity"/>
    <property type="evidence" value="ECO:0007669"/>
    <property type="project" value="TreeGrafter"/>
</dbReference>
<dbReference type="Proteomes" id="UP001472866">
    <property type="component" value="Chromosome 06"/>
</dbReference>
<evidence type="ECO:0000313" key="14">
    <source>
        <dbReference type="Proteomes" id="UP001472866"/>
    </source>
</evidence>
<keyword evidence="3" id="KW-0934">Plastid</keyword>
<dbReference type="GO" id="GO:0009570">
    <property type="term" value="C:chloroplast stroma"/>
    <property type="evidence" value="ECO:0007669"/>
    <property type="project" value="UniProtKB-SubCell"/>
</dbReference>
<name>A0AAX4P9Y8_9CHLO</name>
<evidence type="ECO:0000256" key="10">
    <source>
        <dbReference type="ARBA" id="ARBA00073000"/>
    </source>
</evidence>
<evidence type="ECO:0000256" key="6">
    <source>
        <dbReference type="ARBA" id="ARBA00022825"/>
    </source>
</evidence>